<keyword evidence="4" id="KW-1185">Reference proteome</keyword>
<feature type="transmembrane region" description="Helical" evidence="1">
    <location>
        <begin position="151"/>
        <end position="171"/>
    </location>
</feature>
<gene>
    <name evidence="3" type="ORF">AFR_33360</name>
</gene>
<organism evidence="3 4">
    <name type="scientific">Actinoplanes friuliensis DSM 7358</name>
    <dbReference type="NCBI Taxonomy" id="1246995"/>
    <lineage>
        <taxon>Bacteria</taxon>
        <taxon>Bacillati</taxon>
        <taxon>Actinomycetota</taxon>
        <taxon>Actinomycetes</taxon>
        <taxon>Micromonosporales</taxon>
        <taxon>Micromonosporaceae</taxon>
        <taxon>Actinoplanes</taxon>
    </lineage>
</organism>
<dbReference type="AlphaFoldDB" id="U5WAB2"/>
<name>U5WAB2_9ACTN</name>
<dbReference type="PROSITE" id="PS51257">
    <property type="entry name" value="PROKAR_LIPOPROTEIN"/>
    <property type="match status" value="1"/>
</dbReference>
<keyword evidence="1" id="KW-0472">Membrane</keyword>
<feature type="chain" id="PRO_5004666233" description="Integral membrane protein" evidence="2">
    <location>
        <begin position="23"/>
        <end position="275"/>
    </location>
</feature>
<sequence length="275" mass="28210">MTWVRVAGVAAALITGCLLSAAAVHVSGFPGPPAESDAVTAATTAMGRPPIDTPGPVVVCDYWCPEYAGDNVVAYDSPPDRTDVVAVTYSLPQGRAAETEVAARVRLEDAGWQSRSDGTLTRDNLVLGLQITDTPSGVQATVVASKAVSPLAVTLAVAGFLIGAALGWLVAAGAARRFRRHGDSVRAPAGTLTVVVIAVTFGYATTAVLLLYNGGAWPDAQFAEFLLTVFPSISIAVVTATVVVLALIALPPRREGLLRLGPTVGQTGNHGAARS</sequence>
<dbReference type="EMBL" id="CP006272">
    <property type="protein sequence ID" value="AGZ44930.1"/>
    <property type="molecule type" value="Genomic_DNA"/>
</dbReference>
<evidence type="ECO:0000256" key="2">
    <source>
        <dbReference type="SAM" id="SignalP"/>
    </source>
</evidence>
<keyword evidence="1" id="KW-0812">Transmembrane</keyword>
<evidence type="ECO:0000313" key="3">
    <source>
        <dbReference type="EMBL" id="AGZ44930.1"/>
    </source>
</evidence>
<keyword evidence="2" id="KW-0732">Signal</keyword>
<accession>U5WAB2</accession>
<proteinExistence type="predicted"/>
<dbReference type="HOGENOM" id="CLU_1010585_0_0_11"/>
<evidence type="ECO:0000313" key="4">
    <source>
        <dbReference type="Proteomes" id="UP000017746"/>
    </source>
</evidence>
<dbReference type="STRING" id="1246995.AFR_33360"/>
<keyword evidence="1" id="KW-1133">Transmembrane helix</keyword>
<feature type="transmembrane region" description="Helical" evidence="1">
    <location>
        <begin position="225"/>
        <end position="250"/>
    </location>
</feature>
<evidence type="ECO:0000256" key="1">
    <source>
        <dbReference type="SAM" id="Phobius"/>
    </source>
</evidence>
<dbReference type="KEGG" id="afs:AFR_33360"/>
<dbReference type="PATRIC" id="fig|1246995.3.peg.6752"/>
<dbReference type="Proteomes" id="UP000017746">
    <property type="component" value="Chromosome"/>
</dbReference>
<evidence type="ECO:0008006" key="5">
    <source>
        <dbReference type="Google" id="ProtNLM"/>
    </source>
</evidence>
<feature type="transmembrane region" description="Helical" evidence="1">
    <location>
        <begin position="192"/>
        <end position="213"/>
    </location>
</feature>
<reference evidence="3 4" key="1">
    <citation type="journal article" date="2014" name="J. Biotechnol.">
        <title>Complete genome sequence of the actinobacterium Actinoplanes friuliensis HAG 010964, producer of the lipopeptide antibiotic friulimycin.</title>
        <authorList>
            <person name="Ruckert C."/>
            <person name="Szczepanowski R."/>
            <person name="Albersmeier A."/>
            <person name="Goesmann A."/>
            <person name="Fischer N."/>
            <person name="Steinkamper A."/>
            <person name="Puhler A."/>
            <person name="Biener R."/>
            <person name="Schwartz D."/>
            <person name="Kalinowski J."/>
        </authorList>
    </citation>
    <scope>NUCLEOTIDE SEQUENCE [LARGE SCALE GENOMIC DNA]</scope>
    <source>
        <strain evidence="3 4">DSM 7358</strain>
    </source>
</reference>
<feature type="signal peptide" evidence="2">
    <location>
        <begin position="1"/>
        <end position="22"/>
    </location>
</feature>
<protein>
    <recommendedName>
        <fullName evidence="5">Integral membrane protein</fullName>
    </recommendedName>
</protein>